<proteinExistence type="predicted"/>
<evidence type="ECO:0000313" key="2">
    <source>
        <dbReference type="Proteomes" id="UP000237347"/>
    </source>
</evidence>
<reference evidence="1 2" key="1">
    <citation type="journal article" date="2018" name="Sci. Data">
        <title>The draft genome sequence of cork oak.</title>
        <authorList>
            <person name="Ramos A.M."/>
            <person name="Usie A."/>
            <person name="Barbosa P."/>
            <person name="Barros P.M."/>
            <person name="Capote T."/>
            <person name="Chaves I."/>
            <person name="Simoes F."/>
            <person name="Abreu I."/>
            <person name="Carrasquinho I."/>
            <person name="Faro C."/>
            <person name="Guimaraes J.B."/>
            <person name="Mendonca D."/>
            <person name="Nobrega F."/>
            <person name="Rodrigues L."/>
            <person name="Saibo N.J.M."/>
            <person name="Varela M.C."/>
            <person name="Egas C."/>
            <person name="Matos J."/>
            <person name="Miguel C.M."/>
            <person name="Oliveira M.M."/>
            <person name="Ricardo C.P."/>
            <person name="Goncalves S."/>
        </authorList>
    </citation>
    <scope>NUCLEOTIDE SEQUENCE [LARGE SCALE GENOMIC DNA]</scope>
    <source>
        <strain evidence="2">cv. HL8</strain>
    </source>
</reference>
<comment type="caution">
    <text evidence="1">The sequence shown here is derived from an EMBL/GenBank/DDBJ whole genome shotgun (WGS) entry which is preliminary data.</text>
</comment>
<accession>A0AAW0LHW9</accession>
<organism evidence="1 2">
    <name type="scientific">Quercus suber</name>
    <name type="common">Cork oak</name>
    <dbReference type="NCBI Taxonomy" id="58331"/>
    <lineage>
        <taxon>Eukaryota</taxon>
        <taxon>Viridiplantae</taxon>
        <taxon>Streptophyta</taxon>
        <taxon>Embryophyta</taxon>
        <taxon>Tracheophyta</taxon>
        <taxon>Spermatophyta</taxon>
        <taxon>Magnoliopsida</taxon>
        <taxon>eudicotyledons</taxon>
        <taxon>Gunneridae</taxon>
        <taxon>Pentapetalae</taxon>
        <taxon>rosids</taxon>
        <taxon>fabids</taxon>
        <taxon>Fagales</taxon>
        <taxon>Fagaceae</taxon>
        <taxon>Quercus</taxon>
    </lineage>
</organism>
<keyword evidence="2" id="KW-1185">Reference proteome</keyword>
<dbReference type="Proteomes" id="UP000237347">
    <property type="component" value="Unassembled WGS sequence"/>
</dbReference>
<sequence length="92" mass="10528">MCLDGTGRVKSSNPIEAPKNGLKRVYRERVKSLKSNLEPHFTFPIPKWKKVAIAASYLNTFPQDPNYKYGIVISWLPISQPHSHIYSSASYY</sequence>
<name>A0AAW0LHW9_QUESU</name>
<gene>
    <name evidence="1" type="ORF">CFP56_043830</name>
</gene>
<evidence type="ECO:0000313" key="1">
    <source>
        <dbReference type="EMBL" id="KAK7850765.1"/>
    </source>
</evidence>
<protein>
    <submittedName>
        <fullName evidence="1">Uncharacterized protein</fullName>
    </submittedName>
</protein>
<dbReference type="AlphaFoldDB" id="A0AAW0LHW9"/>
<dbReference type="EMBL" id="PKMF04000096">
    <property type="protein sequence ID" value="KAK7850765.1"/>
    <property type="molecule type" value="Genomic_DNA"/>
</dbReference>